<protein>
    <submittedName>
        <fullName evidence="2">Uncharacterized protein</fullName>
    </submittedName>
</protein>
<sequence length="77" mass="8338">MTFKPFDSQLDVDVSTGRLWSSESSSGGRGMVLPEDLLTVVVICLYAVLIVNEISSYMDLTPRLDMTSAVSLYGAST</sequence>
<proteinExistence type="predicted"/>
<organism evidence="2 3">
    <name type="scientific">Nephila pilipes</name>
    <name type="common">Giant wood spider</name>
    <name type="synonym">Nephila maculata</name>
    <dbReference type="NCBI Taxonomy" id="299642"/>
    <lineage>
        <taxon>Eukaryota</taxon>
        <taxon>Metazoa</taxon>
        <taxon>Ecdysozoa</taxon>
        <taxon>Arthropoda</taxon>
        <taxon>Chelicerata</taxon>
        <taxon>Arachnida</taxon>
        <taxon>Araneae</taxon>
        <taxon>Araneomorphae</taxon>
        <taxon>Entelegynae</taxon>
        <taxon>Araneoidea</taxon>
        <taxon>Nephilidae</taxon>
        <taxon>Nephila</taxon>
    </lineage>
</organism>
<keyword evidence="1" id="KW-0472">Membrane</keyword>
<feature type="transmembrane region" description="Helical" evidence="1">
    <location>
        <begin position="37"/>
        <end position="58"/>
    </location>
</feature>
<dbReference type="Proteomes" id="UP000887013">
    <property type="component" value="Unassembled WGS sequence"/>
</dbReference>
<accession>A0A8X6JW48</accession>
<reference evidence="2" key="1">
    <citation type="submission" date="2020-08" db="EMBL/GenBank/DDBJ databases">
        <title>Multicomponent nature underlies the extraordinary mechanical properties of spider dragline silk.</title>
        <authorList>
            <person name="Kono N."/>
            <person name="Nakamura H."/>
            <person name="Mori M."/>
            <person name="Yoshida Y."/>
            <person name="Ohtoshi R."/>
            <person name="Malay A.D."/>
            <person name="Moran D.A.P."/>
            <person name="Tomita M."/>
            <person name="Numata K."/>
            <person name="Arakawa K."/>
        </authorList>
    </citation>
    <scope>NUCLEOTIDE SEQUENCE</scope>
</reference>
<evidence type="ECO:0000256" key="1">
    <source>
        <dbReference type="SAM" id="Phobius"/>
    </source>
</evidence>
<dbReference type="EMBL" id="BMAW01047836">
    <property type="protein sequence ID" value="GFS62929.1"/>
    <property type="molecule type" value="Genomic_DNA"/>
</dbReference>
<name>A0A8X6JW48_NEPPI</name>
<evidence type="ECO:0000313" key="2">
    <source>
        <dbReference type="EMBL" id="GFS62929.1"/>
    </source>
</evidence>
<keyword evidence="1" id="KW-0812">Transmembrane</keyword>
<keyword evidence="3" id="KW-1185">Reference proteome</keyword>
<dbReference type="AlphaFoldDB" id="A0A8X6JW48"/>
<evidence type="ECO:0000313" key="3">
    <source>
        <dbReference type="Proteomes" id="UP000887013"/>
    </source>
</evidence>
<keyword evidence="1" id="KW-1133">Transmembrane helix</keyword>
<gene>
    <name evidence="2" type="ORF">NPIL_475151</name>
</gene>
<comment type="caution">
    <text evidence="2">The sequence shown here is derived from an EMBL/GenBank/DDBJ whole genome shotgun (WGS) entry which is preliminary data.</text>
</comment>